<evidence type="ECO:0000256" key="1">
    <source>
        <dbReference type="ARBA" id="ARBA00004613"/>
    </source>
</evidence>
<dbReference type="AlphaFoldDB" id="A0A7R9F5R2"/>
<name>A0A7R9F5R2_9NEOP</name>
<dbReference type="InterPro" id="IPR039932">
    <property type="entry name" value="Spink4-like"/>
</dbReference>
<sequence length="748" mass="83054">MSSRYDTRARVPRTTWLLHLAAWIDIQDKRTSFVGVVAGVCPHIPGVEETIVLLEKYVTLSCIESLSPVLRAVRRRPSRGDNHIFDLITGMLLLALGITTGDVPVFSTVCLCLVRGEDIQFHNRLPGVNREYLSTELCLSAANNLTYEPLCGSDGQTFHNLQAFRCYAAFFEGVRQLSVRYGACVDHPEPNHCALAFVIWRRVCGQDNRTYSSVWELMCESQRMSTPSHGSVLQLWSSCLHDGLKVELMCESQRMSTPSHGSVLQLWSSCLHDGLKVELMCESQRMSTPSHGSVLQLWSSCLHDGLKVELMCESQRMSTPPSLELMSTDGVIGEYPHQVYGPKGSRIPKCGEFNDLRRAIPVQYEGPCQHLCPVSMLYDPVCSTNMVEYPNIEAFQCDAARKPYNELSLLKEGPCPGKEEPICDGSVKDGGEVCGSNSITYSSLNQILCIRKHNPYLFILHDGACTLEDIKFPKEKAKICYFADNVPMQLPVCGTDNVTYSNPFIMKCAALRGYISEDVDVIHAGSCETDQEKNPIKEDCDKITSKMALIDEPLFCASDGRSYYSTRHYNCAVNKNSDWFNCSNIEFGLSYLWVLIASSIGAPESPRQSQTPVTQIVSDTCDPDSPSCDYYITQWHAPCQSIGVIVTDYITQWHVPCQSIGVIVTDYITQWHAPCQSIDAPCERLRSSQEGLLSQPLCASDGSSYVNSLALMCAITSQPDLTKRHKGACLPLVAPATIPPLQEDGEDT</sequence>
<accession>A0A7R9F5R2</accession>
<gene>
    <name evidence="6" type="ORF">TBIB3V08_LOCUS9610</name>
</gene>
<dbReference type="GO" id="GO:0005576">
    <property type="term" value="C:extracellular region"/>
    <property type="evidence" value="ECO:0007669"/>
    <property type="project" value="UniProtKB-SubCell"/>
</dbReference>
<dbReference type="EMBL" id="OD568738">
    <property type="protein sequence ID" value="CAD7447294.1"/>
    <property type="molecule type" value="Genomic_DNA"/>
</dbReference>
<dbReference type="Pfam" id="PF07648">
    <property type="entry name" value="Kazal_2"/>
    <property type="match status" value="5"/>
</dbReference>
<dbReference type="PANTHER" id="PTHR21179:SF0">
    <property type="entry name" value="SERINE PROTEASE INHIBITOR KAZAL-TYPE 4"/>
    <property type="match status" value="1"/>
</dbReference>
<dbReference type="Gene3D" id="3.30.60.30">
    <property type="match status" value="4"/>
</dbReference>
<dbReference type="SUPFAM" id="SSF100895">
    <property type="entry name" value="Kazal-type serine protease inhibitors"/>
    <property type="match status" value="4"/>
</dbReference>
<evidence type="ECO:0000259" key="5">
    <source>
        <dbReference type="PROSITE" id="PS51465"/>
    </source>
</evidence>
<evidence type="ECO:0000313" key="6">
    <source>
        <dbReference type="EMBL" id="CAD7447294.1"/>
    </source>
</evidence>
<evidence type="ECO:0000256" key="4">
    <source>
        <dbReference type="SAM" id="Phobius"/>
    </source>
</evidence>
<feature type="domain" description="Kazal-like" evidence="5">
    <location>
        <begin position="474"/>
        <end position="529"/>
    </location>
</feature>
<dbReference type="Pfam" id="PF00050">
    <property type="entry name" value="Kazal_1"/>
    <property type="match status" value="1"/>
</dbReference>
<keyword evidence="4" id="KW-0472">Membrane</keyword>
<dbReference type="CDD" id="cd00104">
    <property type="entry name" value="KAZAL_FS"/>
    <property type="match status" value="1"/>
</dbReference>
<keyword evidence="4" id="KW-1133">Transmembrane helix</keyword>
<organism evidence="6">
    <name type="scientific">Timema bartmani</name>
    <dbReference type="NCBI Taxonomy" id="61472"/>
    <lineage>
        <taxon>Eukaryota</taxon>
        <taxon>Metazoa</taxon>
        <taxon>Ecdysozoa</taxon>
        <taxon>Arthropoda</taxon>
        <taxon>Hexapoda</taxon>
        <taxon>Insecta</taxon>
        <taxon>Pterygota</taxon>
        <taxon>Neoptera</taxon>
        <taxon>Polyneoptera</taxon>
        <taxon>Phasmatodea</taxon>
        <taxon>Timematodea</taxon>
        <taxon>Timematoidea</taxon>
        <taxon>Timematidae</taxon>
        <taxon>Timema</taxon>
    </lineage>
</organism>
<feature type="transmembrane region" description="Helical" evidence="4">
    <location>
        <begin position="84"/>
        <end position="106"/>
    </location>
</feature>
<keyword evidence="3" id="KW-1015">Disulfide bond</keyword>
<dbReference type="PANTHER" id="PTHR21179">
    <property type="entry name" value="SERINE-TYPE ENDOPEPTIDASE INHIBITOR"/>
    <property type="match status" value="1"/>
</dbReference>
<proteinExistence type="predicted"/>
<reference evidence="6" key="1">
    <citation type="submission" date="2020-11" db="EMBL/GenBank/DDBJ databases">
        <authorList>
            <person name="Tran Van P."/>
        </authorList>
    </citation>
    <scope>NUCLEOTIDE SEQUENCE</scope>
</reference>
<dbReference type="InterPro" id="IPR002350">
    <property type="entry name" value="Kazal_dom"/>
</dbReference>
<evidence type="ECO:0000256" key="3">
    <source>
        <dbReference type="ARBA" id="ARBA00023157"/>
    </source>
</evidence>
<dbReference type="PROSITE" id="PS51465">
    <property type="entry name" value="KAZAL_2"/>
    <property type="match status" value="2"/>
</dbReference>
<protein>
    <recommendedName>
        <fullName evidence="5">Kazal-like domain-containing protein</fullName>
    </recommendedName>
</protein>
<keyword evidence="4" id="KW-0812">Transmembrane</keyword>
<dbReference type="InterPro" id="IPR036058">
    <property type="entry name" value="Kazal_dom_sf"/>
</dbReference>
<dbReference type="GO" id="GO:0004867">
    <property type="term" value="F:serine-type endopeptidase inhibitor activity"/>
    <property type="evidence" value="ECO:0007669"/>
    <property type="project" value="InterPro"/>
</dbReference>
<dbReference type="SMART" id="SM00280">
    <property type="entry name" value="KAZAL"/>
    <property type="match status" value="6"/>
</dbReference>
<evidence type="ECO:0000256" key="2">
    <source>
        <dbReference type="ARBA" id="ARBA00022525"/>
    </source>
</evidence>
<feature type="domain" description="Kazal-like" evidence="5">
    <location>
        <begin position="362"/>
        <end position="417"/>
    </location>
</feature>
<comment type="subcellular location">
    <subcellularLocation>
        <location evidence="1">Secreted</location>
    </subcellularLocation>
</comment>
<keyword evidence="2" id="KW-0964">Secreted</keyword>